<name>A0ABN9QNR2_9DINO</name>
<reference evidence="1" key="1">
    <citation type="submission" date="2023-10" db="EMBL/GenBank/DDBJ databases">
        <authorList>
            <person name="Chen Y."/>
            <person name="Shah S."/>
            <person name="Dougan E. K."/>
            <person name="Thang M."/>
            <person name="Chan C."/>
        </authorList>
    </citation>
    <scope>NUCLEOTIDE SEQUENCE [LARGE SCALE GENOMIC DNA]</scope>
</reference>
<dbReference type="Proteomes" id="UP001189429">
    <property type="component" value="Unassembled WGS sequence"/>
</dbReference>
<evidence type="ECO:0000313" key="2">
    <source>
        <dbReference type="Proteomes" id="UP001189429"/>
    </source>
</evidence>
<organism evidence="1 2">
    <name type="scientific">Prorocentrum cordatum</name>
    <dbReference type="NCBI Taxonomy" id="2364126"/>
    <lineage>
        <taxon>Eukaryota</taxon>
        <taxon>Sar</taxon>
        <taxon>Alveolata</taxon>
        <taxon>Dinophyceae</taxon>
        <taxon>Prorocentrales</taxon>
        <taxon>Prorocentraceae</taxon>
        <taxon>Prorocentrum</taxon>
    </lineage>
</organism>
<comment type="caution">
    <text evidence="1">The sequence shown here is derived from an EMBL/GenBank/DDBJ whole genome shotgun (WGS) entry which is preliminary data.</text>
</comment>
<accession>A0ABN9QNR2</accession>
<evidence type="ECO:0000313" key="1">
    <source>
        <dbReference type="EMBL" id="CAK0807776.1"/>
    </source>
</evidence>
<dbReference type="EMBL" id="CAUYUJ010004003">
    <property type="protein sequence ID" value="CAK0807776.1"/>
    <property type="molecule type" value="Genomic_DNA"/>
</dbReference>
<feature type="non-terminal residue" evidence="1">
    <location>
        <position position="1"/>
    </location>
</feature>
<feature type="non-terminal residue" evidence="1">
    <location>
        <position position="326"/>
    </location>
</feature>
<sequence>RVRRELDAPPASGGSWNWPLAEPNRLLSMIASESRALQEWLAAALRRRGAPSQGRPWTLVIGHDEFIPGGMFSVGDGGKSMNLSLAFLELGAHHIRSDNARFTPAVVRHSWFKQVQGGWGAMFGKYLKLHLLSPTGLATAGAPISVFGTDILIFARIAFMIADLDGHRMSLNSSGATGVRPRTRHCNALKKNSGTAELDPARFVEISCADPTRFRLRTNADAFVAADFVCAARARWTAGALAKDRCEKLQMTRGLKPAPRGILLGPELRRHADAVGSAVIDWVRTARGDGLDVKFEDLREYMTDGWLPPAHEGAKSKELRKIFDER</sequence>
<gene>
    <name evidence="1" type="ORF">PCOR1329_LOCUS13554</name>
</gene>
<proteinExistence type="predicted"/>
<protein>
    <submittedName>
        <fullName evidence="1">Uncharacterized protein</fullName>
    </submittedName>
</protein>
<keyword evidence="2" id="KW-1185">Reference proteome</keyword>